<dbReference type="PANTHER" id="PTHR46513:SF13">
    <property type="entry name" value="EGF-LIKE DOMAIN-CONTAINING PROTEIN"/>
    <property type="match status" value="1"/>
</dbReference>
<dbReference type="PANTHER" id="PTHR46513">
    <property type="entry name" value="VITELLOGENIN RECEPTOR-LIKE PROTEIN-RELATED-RELATED"/>
    <property type="match status" value="1"/>
</dbReference>
<dbReference type="InterPro" id="IPR013783">
    <property type="entry name" value="Ig-like_fold"/>
</dbReference>
<sequence>MKKIYKLLTILFVGILFHSCDDNEYPVPPASTVPLFDFVIDNEDLAPANVTFINNSIVPANVGEATFYWNFGDNTSSKEKSPIHLYTNPGVYIVNLVVSTATSLEIKEVTKTIVIKDPSATGTPIYFTDGSQLYQALINDQAPVFSTIGGVNMQSSYNMALDTVHKKIYISDSGADKIYRVNLDGSNFEDFRTGVDQPNGLSIDYQENQIYWDTSSGIQRGNLNDADVNQVEDFVTGQSNDPDGLSVDVLNRKLYWINYNGDIGVKNLDGTGERILIAAVEGGTIKVIKDRIYYDEYIGSGDIRLKSASLDGTNVTTIAVGIGRVVYGIGYDPNEDKIYWGDRSTDVLMRANLDGSNPEAWFSSTSDTRGIVIGQKQ</sequence>
<evidence type="ECO:0000313" key="2">
    <source>
        <dbReference type="EMBL" id="PQB07409.1"/>
    </source>
</evidence>
<dbReference type="Pfam" id="PF18911">
    <property type="entry name" value="PKD_4"/>
    <property type="match status" value="1"/>
</dbReference>
<dbReference type="SMART" id="SM00135">
    <property type="entry name" value="LY"/>
    <property type="match status" value="4"/>
</dbReference>
<dbReference type="InterPro" id="IPR035986">
    <property type="entry name" value="PKD_dom_sf"/>
</dbReference>
<dbReference type="InterPro" id="IPR011042">
    <property type="entry name" value="6-blade_b-propeller_TolB-like"/>
</dbReference>
<dbReference type="AlphaFoldDB" id="A0A2S7KXM5"/>
<reference evidence="2 3" key="1">
    <citation type="submission" date="2016-11" db="EMBL/GenBank/DDBJ databases">
        <title>Trade-off between light-utilization and light-protection in marine flavobacteria.</title>
        <authorList>
            <person name="Kumagai Y."/>
        </authorList>
    </citation>
    <scope>NUCLEOTIDE SEQUENCE [LARGE SCALE GENOMIC DNA]</scope>
    <source>
        <strain evidence="2 3">ATCC 700397</strain>
    </source>
</reference>
<dbReference type="EMBL" id="MQUA01000013">
    <property type="protein sequence ID" value="PQB07409.1"/>
    <property type="molecule type" value="Genomic_DNA"/>
</dbReference>
<dbReference type="InterPro" id="IPR022409">
    <property type="entry name" value="PKD/Chitinase_dom"/>
</dbReference>
<dbReference type="Gene3D" id="2.120.10.30">
    <property type="entry name" value="TolB, C-terminal domain"/>
    <property type="match status" value="2"/>
</dbReference>
<dbReference type="CDD" id="cd00146">
    <property type="entry name" value="PKD"/>
    <property type="match status" value="1"/>
</dbReference>
<dbReference type="InterPro" id="IPR050778">
    <property type="entry name" value="Cueball_EGF_LRP_Nidogen"/>
</dbReference>
<proteinExistence type="predicted"/>
<dbReference type="SMART" id="SM00089">
    <property type="entry name" value="PKD"/>
    <property type="match status" value="1"/>
</dbReference>
<evidence type="ECO:0000259" key="1">
    <source>
        <dbReference type="PROSITE" id="PS50093"/>
    </source>
</evidence>
<name>A0A2S7KXM5_9FLAO</name>
<dbReference type="PROSITE" id="PS50093">
    <property type="entry name" value="PKD"/>
    <property type="match status" value="1"/>
</dbReference>
<dbReference type="SUPFAM" id="SSF101898">
    <property type="entry name" value="NHL repeat"/>
    <property type="match status" value="2"/>
</dbReference>
<organism evidence="2 3">
    <name type="scientific">Polaribacter filamentus</name>
    <dbReference type="NCBI Taxonomy" id="53483"/>
    <lineage>
        <taxon>Bacteria</taxon>
        <taxon>Pseudomonadati</taxon>
        <taxon>Bacteroidota</taxon>
        <taxon>Flavobacteriia</taxon>
        <taxon>Flavobacteriales</taxon>
        <taxon>Flavobacteriaceae</taxon>
    </lineage>
</organism>
<dbReference type="InterPro" id="IPR000601">
    <property type="entry name" value="PKD_dom"/>
</dbReference>
<gene>
    <name evidence="2" type="ORF">BST83_09730</name>
</gene>
<accession>A0A2S7KXM5</accession>
<dbReference type="InterPro" id="IPR000033">
    <property type="entry name" value="LDLR_classB_rpt"/>
</dbReference>
<dbReference type="GO" id="GO:0017147">
    <property type="term" value="F:Wnt-protein binding"/>
    <property type="evidence" value="ECO:0007669"/>
    <property type="project" value="TreeGrafter"/>
</dbReference>
<protein>
    <submittedName>
        <fullName evidence="2">Pkd domain containing protein</fullName>
    </submittedName>
</protein>
<dbReference type="SUPFAM" id="SSF49299">
    <property type="entry name" value="PKD domain"/>
    <property type="match status" value="1"/>
</dbReference>
<evidence type="ECO:0000313" key="3">
    <source>
        <dbReference type="Proteomes" id="UP000239522"/>
    </source>
</evidence>
<dbReference type="GO" id="GO:0005886">
    <property type="term" value="C:plasma membrane"/>
    <property type="evidence" value="ECO:0007669"/>
    <property type="project" value="TreeGrafter"/>
</dbReference>
<dbReference type="Gene3D" id="2.60.40.10">
    <property type="entry name" value="Immunoglobulins"/>
    <property type="match status" value="1"/>
</dbReference>
<dbReference type="GO" id="GO:0042813">
    <property type="term" value="F:Wnt receptor activity"/>
    <property type="evidence" value="ECO:0007669"/>
    <property type="project" value="TreeGrafter"/>
</dbReference>
<keyword evidence="3" id="KW-1185">Reference proteome</keyword>
<dbReference type="Proteomes" id="UP000239522">
    <property type="component" value="Unassembled WGS sequence"/>
</dbReference>
<dbReference type="GO" id="GO:0060070">
    <property type="term" value="P:canonical Wnt signaling pathway"/>
    <property type="evidence" value="ECO:0007669"/>
    <property type="project" value="TreeGrafter"/>
</dbReference>
<feature type="domain" description="PKD" evidence="1">
    <location>
        <begin position="64"/>
        <end position="103"/>
    </location>
</feature>
<comment type="caution">
    <text evidence="2">The sequence shown here is derived from an EMBL/GenBank/DDBJ whole genome shotgun (WGS) entry which is preliminary data.</text>
</comment>
<dbReference type="RefSeq" id="WP_240614713.1">
    <property type="nucleotide sequence ID" value="NZ_MQUA01000013.1"/>
</dbReference>